<dbReference type="Proteomes" id="UP000655589">
    <property type="component" value="Unassembled WGS sequence"/>
</dbReference>
<dbReference type="RefSeq" id="WP_171102941.1">
    <property type="nucleotide sequence ID" value="NZ_BMPT01000002.1"/>
</dbReference>
<gene>
    <name evidence="1" type="ORF">GCM10010102_08700</name>
</gene>
<evidence type="ECO:0008006" key="3">
    <source>
        <dbReference type="Google" id="ProtNLM"/>
    </source>
</evidence>
<dbReference type="SFLD" id="SFLDG01129">
    <property type="entry name" value="C1.5:_HAD__Beta-PGM__Phosphata"/>
    <property type="match status" value="1"/>
</dbReference>
<dbReference type="PANTHER" id="PTHR43611">
    <property type="entry name" value="ALPHA-D-GLUCOSE 1-PHOSPHATE PHOSPHATASE"/>
    <property type="match status" value="1"/>
</dbReference>
<dbReference type="InterPro" id="IPR006439">
    <property type="entry name" value="HAD-SF_hydro_IA"/>
</dbReference>
<reference evidence="1" key="2">
    <citation type="submission" date="2020-09" db="EMBL/GenBank/DDBJ databases">
        <authorList>
            <person name="Sun Q."/>
            <person name="Ohkuma M."/>
        </authorList>
    </citation>
    <scope>NUCLEOTIDE SEQUENCE</scope>
    <source>
        <strain evidence="1">JCM 3051</strain>
    </source>
</reference>
<dbReference type="Gene3D" id="3.40.50.1000">
    <property type="entry name" value="HAD superfamily/HAD-like"/>
    <property type="match status" value="1"/>
</dbReference>
<reference evidence="1" key="1">
    <citation type="journal article" date="2014" name="Int. J. Syst. Evol. Microbiol.">
        <title>Complete genome sequence of Corynebacterium casei LMG S-19264T (=DSM 44701T), isolated from a smear-ripened cheese.</title>
        <authorList>
            <consortium name="US DOE Joint Genome Institute (JGI-PGF)"/>
            <person name="Walter F."/>
            <person name="Albersmeier A."/>
            <person name="Kalinowski J."/>
            <person name="Ruckert C."/>
        </authorList>
    </citation>
    <scope>NUCLEOTIDE SEQUENCE</scope>
    <source>
        <strain evidence="1">JCM 3051</strain>
    </source>
</reference>
<dbReference type="PANTHER" id="PTHR43611:SF3">
    <property type="entry name" value="FLAVIN MONONUCLEOTIDE HYDROLASE 1, CHLOROPLATIC"/>
    <property type="match status" value="1"/>
</dbReference>
<protein>
    <recommendedName>
        <fullName evidence="3">Hydrolase of the HAD superfamily</fullName>
    </recommendedName>
</protein>
<dbReference type="SFLD" id="SFLDS00003">
    <property type="entry name" value="Haloacid_Dehalogenase"/>
    <property type="match status" value="1"/>
</dbReference>
<dbReference type="PRINTS" id="PR00413">
    <property type="entry name" value="HADHALOGNASE"/>
</dbReference>
<dbReference type="InterPro" id="IPR036412">
    <property type="entry name" value="HAD-like_sf"/>
</dbReference>
<accession>A0A8H9L1U4</accession>
<dbReference type="NCBIfam" id="TIGR01509">
    <property type="entry name" value="HAD-SF-IA-v3"/>
    <property type="match status" value="1"/>
</dbReference>
<dbReference type="Pfam" id="PF00702">
    <property type="entry name" value="Hydrolase"/>
    <property type="match status" value="1"/>
</dbReference>
<dbReference type="SUPFAM" id="SSF56784">
    <property type="entry name" value="HAD-like"/>
    <property type="match status" value="1"/>
</dbReference>
<proteinExistence type="predicted"/>
<organism evidence="1 2">
    <name type="scientific">Promicromonospora citrea</name>
    <dbReference type="NCBI Taxonomy" id="43677"/>
    <lineage>
        <taxon>Bacteria</taxon>
        <taxon>Bacillati</taxon>
        <taxon>Actinomycetota</taxon>
        <taxon>Actinomycetes</taxon>
        <taxon>Micrococcales</taxon>
        <taxon>Promicromonosporaceae</taxon>
        <taxon>Promicromonospora</taxon>
    </lineage>
</organism>
<keyword evidence="2" id="KW-1185">Reference proteome</keyword>
<dbReference type="EMBL" id="BMPT01000002">
    <property type="protein sequence ID" value="GGM15403.1"/>
    <property type="molecule type" value="Genomic_DNA"/>
</dbReference>
<dbReference type="InterPro" id="IPR023214">
    <property type="entry name" value="HAD_sf"/>
</dbReference>
<sequence>MTIRHVLFDADGVLQQVRGGFFTSAEPLLGERTREILTVASERERPLLTGDGDFLAVLGDVLRDYGVGVAPAELFAAVWQNLDASEASLDLVRGLRAAGYGVHLGTNQARERAAYMRSALPYDELFDVTLYSCDLGVAKPDAEFFRTAAAKIGAEPGAILFVDDHSPNVESARSVGMVAVDWRLAHGHDTLLRLLAEQGVAPA</sequence>
<name>A0A8H9L1U4_9MICO</name>
<evidence type="ECO:0000313" key="1">
    <source>
        <dbReference type="EMBL" id="GGM15403.1"/>
    </source>
</evidence>
<comment type="caution">
    <text evidence="1">The sequence shown here is derived from an EMBL/GenBank/DDBJ whole genome shotgun (WGS) entry which is preliminary data.</text>
</comment>
<evidence type="ECO:0000313" key="2">
    <source>
        <dbReference type="Proteomes" id="UP000655589"/>
    </source>
</evidence>
<dbReference type="AlphaFoldDB" id="A0A8H9L1U4"/>